<name>A0ABQ5QA89_9BACT</name>
<dbReference type="Gene3D" id="1.20.120.160">
    <property type="entry name" value="HPT domain"/>
    <property type="match status" value="1"/>
</dbReference>
<dbReference type="EMBL" id="BSDE01000001">
    <property type="protein sequence ID" value="GLH71739.1"/>
    <property type="molecule type" value="Genomic_DNA"/>
</dbReference>
<evidence type="ECO:0000259" key="2">
    <source>
        <dbReference type="PROSITE" id="PS50894"/>
    </source>
</evidence>
<dbReference type="RefSeq" id="WP_285569224.1">
    <property type="nucleotide sequence ID" value="NZ_BSDE01000001.1"/>
</dbReference>
<dbReference type="InterPro" id="IPR036641">
    <property type="entry name" value="HPT_dom_sf"/>
</dbReference>
<gene>
    <name evidence="3" type="ORF">GETHLI_02410</name>
</gene>
<evidence type="ECO:0000313" key="4">
    <source>
        <dbReference type="Proteomes" id="UP001165069"/>
    </source>
</evidence>
<dbReference type="Proteomes" id="UP001165069">
    <property type="component" value="Unassembled WGS sequence"/>
</dbReference>
<reference evidence="3 4" key="1">
    <citation type="journal article" date="2023" name="Antonie Van Leeuwenhoek">
        <title>Mesoterricola silvestris gen. nov., sp. nov., Mesoterricola sediminis sp. nov., Geothrix oryzae sp. nov., Geothrix edaphica sp. nov., Geothrix rubra sp. nov., and Geothrix limicola sp. nov., six novel members of Acidobacteriota isolated from soils.</title>
        <authorList>
            <person name="Itoh H."/>
            <person name="Sugisawa Y."/>
            <person name="Mise K."/>
            <person name="Xu Z."/>
            <person name="Kuniyasu M."/>
            <person name="Ushijima N."/>
            <person name="Kawano K."/>
            <person name="Kobayashi E."/>
            <person name="Shiratori Y."/>
            <person name="Masuda Y."/>
            <person name="Senoo K."/>
        </authorList>
    </citation>
    <scope>NUCLEOTIDE SEQUENCE [LARGE SCALE GENOMIC DNA]</scope>
    <source>
        <strain evidence="3 4">Red804</strain>
    </source>
</reference>
<evidence type="ECO:0000256" key="1">
    <source>
        <dbReference type="PROSITE-ProRule" id="PRU00110"/>
    </source>
</evidence>
<dbReference type="Pfam" id="PF01627">
    <property type="entry name" value="Hpt"/>
    <property type="match status" value="1"/>
</dbReference>
<dbReference type="SUPFAM" id="SSF47226">
    <property type="entry name" value="Histidine-containing phosphotransfer domain, HPT domain"/>
    <property type="match status" value="1"/>
</dbReference>
<sequence>MAKQPERRRTRGMDLAGISKEAGLAHFAAESLYERVLGKFLESKSHAAEELRTDLARGDLEAAERVAHSMISAAGIIGALELAAVSQALQDALHGEKATLTEALLSAFERQLETVLEGLKTHFEKV</sequence>
<keyword evidence="1" id="KW-0597">Phosphoprotein</keyword>
<dbReference type="InterPro" id="IPR008207">
    <property type="entry name" value="Sig_transdc_His_kin_Hpt_dom"/>
</dbReference>
<feature type="modified residue" description="Phosphohistidine" evidence="1">
    <location>
        <position position="68"/>
    </location>
</feature>
<comment type="caution">
    <text evidence="3">The sequence shown here is derived from an EMBL/GenBank/DDBJ whole genome shotgun (WGS) entry which is preliminary data.</text>
</comment>
<dbReference type="PROSITE" id="PS50894">
    <property type="entry name" value="HPT"/>
    <property type="match status" value="1"/>
</dbReference>
<keyword evidence="4" id="KW-1185">Reference proteome</keyword>
<feature type="domain" description="HPt" evidence="2">
    <location>
        <begin position="29"/>
        <end position="122"/>
    </location>
</feature>
<protein>
    <recommendedName>
        <fullName evidence="2">HPt domain-containing protein</fullName>
    </recommendedName>
</protein>
<evidence type="ECO:0000313" key="3">
    <source>
        <dbReference type="EMBL" id="GLH71739.1"/>
    </source>
</evidence>
<accession>A0ABQ5QA89</accession>
<organism evidence="3 4">
    <name type="scientific">Geothrix limicola</name>
    <dbReference type="NCBI Taxonomy" id="2927978"/>
    <lineage>
        <taxon>Bacteria</taxon>
        <taxon>Pseudomonadati</taxon>
        <taxon>Acidobacteriota</taxon>
        <taxon>Holophagae</taxon>
        <taxon>Holophagales</taxon>
        <taxon>Holophagaceae</taxon>
        <taxon>Geothrix</taxon>
    </lineage>
</organism>
<proteinExistence type="predicted"/>